<keyword evidence="4" id="KW-1185">Reference proteome</keyword>
<protein>
    <submittedName>
        <fullName evidence="3">Uncharacterized protein</fullName>
    </submittedName>
</protein>
<sequence>MSYVRIHRSRVPAVTESRSADLPRLGIAGAVFTAVLLPFVLIPLILGGEHGRPWWTYVCFALSAAGNPDLPACDGLDRALGSAVPLPGADARRAGPRAPHESLTARQASPYASPPGSKPAVPAVASASHPRKASTSASGRAISMVTASP</sequence>
<feature type="region of interest" description="Disordered" evidence="1">
    <location>
        <begin position="85"/>
        <end position="149"/>
    </location>
</feature>
<evidence type="ECO:0000313" key="3">
    <source>
        <dbReference type="EMBL" id="MDQ0746931.1"/>
    </source>
</evidence>
<name>A0ABU0QHT1_9ACTN</name>
<keyword evidence="2" id="KW-0812">Transmembrane</keyword>
<keyword evidence="2" id="KW-1133">Transmembrane helix</keyword>
<feature type="compositionally biased region" description="Low complexity" evidence="1">
    <location>
        <begin position="118"/>
        <end position="128"/>
    </location>
</feature>
<evidence type="ECO:0000256" key="2">
    <source>
        <dbReference type="SAM" id="Phobius"/>
    </source>
</evidence>
<comment type="caution">
    <text evidence="3">The sequence shown here is derived from an EMBL/GenBank/DDBJ whole genome shotgun (WGS) entry which is preliminary data.</text>
</comment>
<evidence type="ECO:0000256" key="1">
    <source>
        <dbReference type="SAM" id="MobiDB-lite"/>
    </source>
</evidence>
<dbReference type="Proteomes" id="UP001232755">
    <property type="component" value="Unassembled WGS sequence"/>
</dbReference>
<proteinExistence type="predicted"/>
<gene>
    <name evidence="3" type="ORF">QF034_001162</name>
</gene>
<dbReference type="EMBL" id="JAUSYP010000001">
    <property type="protein sequence ID" value="MDQ0746931.1"/>
    <property type="molecule type" value="Genomic_DNA"/>
</dbReference>
<accession>A0ABU0QHT1</accession>
<keyword evidence="2" id="KW-0472">Membrane</keyword>
<reference evidence="3 4" key="1">
    <citation type="submission" date="2023-07" db="EMBL/GenBank/DDBJ databases">
        <title>Comparative genomics of wheat-associated soil bacteria to identify genetic determinants of phenazine resistance.</title>
        <authorList>
            <person name="Mouncey N."/>
        </authorList>
    </citation>
    <scope>NUCLEOTIDE SEQUENCE [LARGE SCALE GENOMIC DNA]</scope>
    <source>
        <strain evidence="3 4">B3I12</strain>
    </source>
</reference>
<feature type="transmembrane region" description="Helical" evidence="2">
    <location>
        <begin position="25"/>
        <end position="46"/>
    </location>
</feature>
<evidence type="ECO:0000313" key="4">
    <source>
        <dbReference type="Proteomes" id="UP001232755"/>
    </source>
</evidence>
<organism evidence="3 4">
    <name type="scientific">Streptomyces africanus</name>
    <dbReference type="NCBI Taxonomy" id="231024"/>
    <lineage>
        <taxon>Bacteria</taxon>
        <taxon>Bacillati</taxon>
        <taxon>Actinomycetota</taxon>
        <taxon>Actinomycetes</taxon>
        <taxon>Kitasatosporales</taxon>
        <taxon>Streptomycetaceae</taxon>
        <taxon>Streptomyces</taxon>
    </lineage>
</organism>